<feature type="compositionally biased region" description="Polar residues" evidence="1">
    <location>
        <begin position="132"/>
        <end position="142"/>
    </location>
</feature>
<keyword evidence="2" id="KW-0472">Membrane</keyword>
<organism evidence="4 5">
    <name type="scientific">Cymbomonas tetramitiformis</name>
    <dbReference type="NCBI Taxonomy" id="36881"/>
    <lineage>
        <taxon>Eukaryota</taxon>
        <taxon>Viridiplantae</taxon>
        <taxon>Chlorophyta</taxon>
        <taxon>Pyramimonadophyceae</taxon>
        <taxon>Pyramimonadales</taxon>
        <taxon>Pyramimonadaceae</taxon>
        <taxon>Cymbomonas</taxon>
    </lineage>
</organism>
<keyword evidence="2" id="KW-1133">Transmembrane helix</keyword>
<feature type="region of interest" description="Disordered" evidence="1">
    <location>
        <begin position="95"/>
        <end position="159"/>
    </location>
</feature>
<sequence>MEKRRLLPRLSLVNVCLASGWPLAIFLWLSSGSGLWSLRGSPSTSPVTSCAHLEQLIQKCSHHPAFKSNPSLRHRMSGISSDEAELIIQRNDIEHSPETFPEDDPETAQPFDRQHVRIQSRSDVEERDLGVSATSSETTAGMVNSEEVDTKQDSTAEGSAKMLNESAFEIQDEGKAPNKHTFRKEAPVDAQYWSLDVPTPGMWDVTHELLEAAKARAYKNELILFASDIGHSHLTLNLILNLRRLGYGHYLMIGFNEEACKYMQGLDKNLGCVWDGNFEINFGSRVSQRKIEEQFWRSGEKHPGFYERMSQWSMRGDVAMWVMRWKTMARLVALGYNTMMMDTDLVMLEDVYPYLKGPTLGPFTLMFHSEDHLDTNVQCGFVYCHNAHPRGAAVRILADVPDKLYRFLDLDLEALNETHWLHKAKVQESFFFDQNMMRDAVLSGIMGVEMYRDTVFFHHAMRGEADEAWASRNKYHDYMNAHGPVKYVQGWENGWRKTQTPFPEEWRERFFLRQEHNVLANMPITHEVVETAPEDLMAPPFPSRRGALAQEFQELLEADRRRNPAAASSEGASEEPLPQELVVTLPQFIVCHWRVARRGQFGVDPPGGVMLHATNSADKLLLLKMLGLYDYQANRALQEHTLQSRAFIQNKLVQVLAYHPDANLYMSQTELVDSVLHTLSVGGVLSKRTVAFPNVPCDSEWIMGRQTPVPFFVTPPGCRSGICEDWKVLSHGYVSAEEREVFARLRAKYGGRLKAFDVRAPENITCLPITNMLIPDGPRRWEWGYHCQANHDTLSGKAFNPPDMDRYTAMYPREAVPDAARNILFAQGAAQRKNSNGTHTVSVSEFREELARLADELIVYIKAPLSIEQPTAGPDMVVHEKALTYCKYYDHA</sequence>
<feature type="domain" description="Nucleotide-diphospho-sugar transferase" evidence="3">
    <location>
        <begin position="312"/>
        <end position="356"/>
    </location>
</feature>
<evidence type="ECO:0000256" key="1">
    <source>
        <dbReference type="SAM" id="MobiDB-lite"/>
    </source>
</evidence>
<accession>A0AAE0G1Y4</accession>
<dbReference type="Proteomes" id="UP001190700">
    <property type="component" value="Unassembled WGS sequence"/>
</dbReference>
<gene>
    <name evidence="4" type="ORF">CYMTET_21454</name>
</gene>
<reference evidence="4 5" key="1">
    <citation type="journal article" date="2015" name="Genome Biol. Evol.">
        <title>Comparative Genomics of a Bacterivorous Green Alga Reveals Evolutionary Causalities and Consequences of Phago-Mixotrophic Mode of Nutrition.</title>
        <authorList>
            <person name="Burns J.A."/>
            <person name="Paasch A."/>
            <person name="Narechania A."/>
            <person name="Kim E."/>
        </authorList>
    </citation>
    <scope>NUCLEOTIDE SEQUENCE [LARGE SCALE GENOMIC DNA]</scope>
    <source>
        <strain evidence="4 5">PLY_AMNH</strain>
    </source>
</reference>
<evidence type="ECO:0000313" key="5">
    <source>
        <dbReference type="Proteomes" id="UP001190700"/>
    </source>
</evidence>
<dbReference type="EMBL" id="LGRX02010560">
    <property type="protein sequence ID" value="KAK3270131.1"/>
    <property type="molecule type" value="Genomic_DNA"/>
</dbReference>
<feature type="transmembrane region" description="Helical" evidence="2">
    <location>
        <begin position="12"/>
        <end position="36"/>
    </location>
</feature>
<evidence type="ECO:0000259" key="3">
    <source>
        <dbReference type="Pfam" id="PF03407"/>
    </source>
</evidence>
<dbReference type="AlphaFoldDB" id="A0AAE0G1Y4"/>
<feature type="compositionally biased region" description="Basic and acidic residues" evidence="1">
    <location>
        <begin position="112"/>
        <end position="129"/>
    </location>
</feature>
<evidence type="ECO:0000256" key="2">
    <source>
        <dbReference type="SAM" id="Phobius"/>
    </source>
</evidence>
<evidence type="ECO:0000313" key="4">
    <source>
        <dbReference type="EMBL" id="KAK3270131.1"/>
    </source>
</evidence>
<dbReference type="InterPro" id="IPR005069">
    <property type="entry name" value="Nucl-diP-sugar_transferase"/>
</dbReference>
<keyword evidence="5" id="KW-1185">Reference proteome</keyword>
<dbReference type="Pfam" id="PF03407">
    <property type="entry name" value="Nucleotid_trans"/>
    <property type="match status" value="1"/>
</dbReference>
<name>A0AAE0G1Y4_9CHLO</name>
<comment type="caution">
    <text evidence="4">The sequence shown here is derived from an EMBL/GenBank/DDBJ whole genome shotgun (WGS) entry which is preliminary data.</text>
</comment>
<keyword evidence="2" id="KW-0812">Transmembrane</keyword>
<protein>
    <recommendedName>
        <fullName evidence="3">Nucleotide-diphospho-sugar transferase domain-containing protein</fullName>
    </recommendedName>
</protein>
<proteinExistence type="predicted"/>